<evidence type="ECO:0000313" key="4">
    <source>
        <dbReference type="Proteomes" id="UP000280434"/>
    </source>
</evidence>
<dbReference type="Proteomes" id="UP000280434">
    <property type="component" value="Unassembled WGS sequence"/>
</dbReference>
<name>A0A494XKV4_9BURK</name>
<dbReference type="OrthoDB" id="9797746at2"/>
<keyword evidence="1" id="KW-0472">Membrane</keyword>
<feature type="transmembrane region" description="Helical" evidence="1">
    <location>
        <begin position="12"/>
        <end position="34"/>
    </location>
</feature>
<feature type="domain" description="Sodium symporter small subunit" evidence="2">
    <location>
        <begin position="6"/>
        <end position="77"/>
    </location>
</feature>
<evidence type="ECO:0000256" key="1">
    <source>
        <dbReference type="SAM" id="Phobius"/>
    </source>
</evidence>
<evidence type="ECO:0000313" key="3">
    <source>
        <dbReference type="EMBL" id="RKP51228.1"/>
    </source>
</evidence>
<comment type="caution">
    <text evidence="3">The sequence shown here is derived from an EMBL/GenBank/DDBJ whole genome shotgun (WGS) entry which is preliminary data.</text>
</comment>
<sequence>MALAHRRYWRFNVILISVLMLIGFAVSFIVPLFARPLSTVRVAGFRLSFYIGAQGAILVYLLLIVVYIALMRRADRALRRAARVEQAGEPMREPAP</sequence>
<feature type="transmembrane region" description="Helical" evidence="1">
    <location>
        <begin position="49"/>
        <end position="70"/>
    </location>
</feature>
<keyword evidence="1" id="KW-0812">Transmembrane</keyword>
<reference evidence="3 4" key="1">
    <citation type="submission" date="2018-10" db="EMBL/GenBank/DDBJ databases">
        <title>Paraburkholderia sp. 7MK8-2, isolated from soil.</title>
        <authorList>
            <person name="Gao Z.-H."/>
            <person name="Qiu L.-H."/>
        </authorList>
    </citation>
    <scope>NUCLEOTIDE SEQUENCE [LARGE SCALE GENOMIC DNA]</scope>
    <source>
        <strain evidence="3 4">7MK8-2</strain>
    </source>
</reference>
<dbReference type="NCBIfam" id="TIGR03647">
    <property type="entry name" value="Na_symport_sm"/>
    <property type="match status" value="1"/>
</dbReference>
<dbReference type="EMBL" id="RBZV01000002">
    <property type="protein sequence ID" value="RKP51228.1"/>
    <property type="molecule type" value="Genomic_DNA"/>
</dbReference>
<accession>A0A494XKV4</accession>
<keyword evidence="4" id="KW-1185">Reference proteome</keyword>
<dbReference type="Pfam" id="PF13937">
    <property type="entry name" value="DUF4212"/>
    <property type="match status" value="1"/>
</dbReference>
<protein>
    <submittedName>
        <fullName evidence="3">DUF4212 domain-containing protein</fullName>
    </submittedName>
</protein>
<gene>
    <name evidence="3" type="ORF">D7S89_05510</name>
</gene>
<organism evidence="3 4">
    <name type="scientific">Trinickia fusca</name>
    <dbReference type="NCBI Taxonomy" id="2419777"/>
    <lineage>
        <taxon>Bacteria</taxon>
        <taxon>Pseudomonadati</taxon>
        <taxon>Pseudomonadota</taxon>
        <taxon>Betaproteobacteria</taxon>
        <taxon>Burkholderiales</taxon>
        <taxon>Burkholderiaceae</taxon>
        <taxon>Trinickia</taxon>
    </lineage>
</organism>
<keyword evidence="1" id="KW-1133">Transmembrane helix</keyword>
<dbReference type="AlphaFoldDB" id="A0A494XKV4"/>
<evidence type="ECO:0000259" key="2">
    <source>
        <dbReference type="Pfam" id="PF13937"/>
    </source>
</evidence>
<dbReference type="InterPro" id="IPR019886">
    <property type="entry name" value="Na_symporter_ssu"/>
</dbReference>
<proteinExistence type="predicted"/>